<proteinExistence type="predicted"/>
<dbReference type="Proteomes" id="UP000799766">
    <property type="component" value="Unassembled WGS sequence"/>
</dbReference>
<keyword evidence="3" id="KW-1185">Reference proteome</keyword>
<evidence type="ECO:0000256" key="1">
    <source>
        <dbReference type="SAM" id="MobiDB-lite"/>
    </source>
</evidence>
<protein>
    <submittedName>
        <fullName evidence="2">Uncharacterized protein</fullName>
    </submittedName>
</protein>
<organism evidence="2 3">
    <name type="scientific">Lineolata rhizophorae</name>
    <dbReference type="NCBI Taxonomy" id="578093"/>
    <lineage>
        <taxon>Eukaryota</taxon>
        <taxon>Fungi</taxon>
        <taxon>Dikarya</taxon>
        <taxon>Ascomycota</taxon>
        <taxon>Pezizomycotina</taxon>
        <taxon>Dothideomycetes</taxon>
        <taxon>Dothideomycetes incertae sedis</taxon>
        <taxon>Lineolatales</taxon>
        <taxon>Lineolataceae</taxon>
        <taxon>Lineolata</taxon>
    </lineage>
</organism>
<accession>A0A6A6PAS6</accession>
<feature type="region of interest" description="Disordered" evidence="1">
    <location>
        <begin position="99"/>
        <end position="149"/>
    </location>
</feature>
<evidence type="ECO:0000313" key="2">
    <source>
        <dbReference type="EMBL" id="KAF2460523.1"/>
    </source>
</evidence>
<dbReference type="AlphaFoldDB" id="A0A6A6PAS6"/>
<evidence type="ECO:0000313" key="3">
    <source>
        <dbReference type="Proteomes" id="UP000799766"/>
    </source>
</evidence>
<sequence>MTGDRPTPNGRTQRAMMFCFSAGAGFLVEGGARGEGLGEQSRCAPGRVRMASVAPQLGGFGRRRFVRRGKKVPIERCGEQNDRRKYGVGDAQLVSWTERRRELSEQPENRAIANGKSARRARETTARPPLVALLQLGMDGHDSRKRSRK</sequence>
<dbReference type="EMBL" id="MU001673">
    <property type="protein sequence ID" value="KAF2460523.1"/>
    <property type="molecule type" value="Genomic_DNA"/>
</dbReference>
<gene>
    <name evidence="2" type="ORF">BDY21DRAFT_166870</name>
</gene>
<name>A0A6A6PAS6_9PEZI</name>
<feature type="compositionally biased region" description="Basic and acidic residues" evidence="1">
    <location>
        <begin position="99"/>
        <end position="108"/>
    </location>
</feature>
<reference evidence="2" key="1">
    <citation type="journal article" date="2020" name="Stud. Mycol.">
        <title>101 Dothideomycetes genomes: a test case for predicting lifestyles and emergence of pathogens.</title>
        <authorList>
            <person name="Haridas S."/>
            <person name="Albert R."/>
            <person name="Binder M."/>
            <person name="Bloem J."/>
            <person name="Labutti K."/>
            <person name="Salamov A."/>
            <person name="Andreopoulos B."/>
            <person name="Baker S."/>
            <person name="Barry K."/>
            <person name="Bills G."/>
            <person name="Bluhm B."/>
            <person name="Cannon C."/>
            <person name="Castanera R."/>
            <person name="Culley D."/>
            <person name="Daum C."/>
            <person name="Ezra D."/>
            <person name="Gonzalez J."/>
            <person name="Henrissat B."/>
            <person name="Kuo A."/>
            <person name="Liang C."/>
            <person name="Lipzen A."/>
            <person name="Lutzoni F."/>
            <person name="Magnuson J."/>
            <person name="Mondo S."/>
            <person name="Nolan M."/>
            <person name="Ohm R."/>
            <person name="Pangilinan J."/>
            <person name="Park H.-J."/>
            <person name="Ramirez L."/>
            <person name="Alfaro M."/>
            <person name="Sun H."/>
            <person name="Tritt A."/>
            <person name="Yoshinaga Y."/>
            <person name="Zwiers L.-H."/>
            <person name="Turgeon B."/>
            <person name="Goodwin S."/>
            <person name="Spatafora J."/>
            <person name="Crous P."/>
            <person name="Grigoriev I."/>
        </authorList>
    </citation>
    <scope>NUCLEOTIDE SEQUENCE</scope>
    <source>
        <strain evidence="2">ATCC 16933</strain>
    </source>
</reference>